<dbReference type="Proteomes" id="UP000701801">
    <property type="component" value="Unassembled WGS sequence"/>
</dbReference>
<evidence type="ECO:0000313" key="9">
    <source>
        <dbReference type="Proteomes" id="UP000701801"/>
    </source>
</evidence>
<sequence length="370" mass="40789">MLGEGDRYAITIAMGILMAVLATTAVLARFEARRTTHLGYRTDDYTIVAALVCLIGMSICNLIGAFAGRMGTHESIRPTASPETEAEWALLRSKLIWALQILNILGPGLTRTSILFFYRRIFVGRPFKTVTCFFIVLNMMWTIAFFFGNLLGCYPTIGNWQPGVSSKGICINFDAFYKSMVVTDVVLDGLVLLLPWYPIWHLNMPTRQKITVSAIFLLGTFVCISGIFRIIAMFDALGDVKDRTYQRAPAFYWATIETGTGIVSACLPTLKPLFGKLGSATIVQRILRGCSSGFKLSGGYGDSETRLPTSESEAEAERWEKGRVYDGLKLISTHRTKVEALGSQGIRNDVGGIRVESRVSQGSSNHSSMV</sequence>
<keyword evidence="9" id="KW-1185">Reference proteome</keyword>
<proteinExistence type="inferred from homology"/>
<evidence type="ECO:0000256" key="3">
    <source>
        <dbReference type="ARBA" id="ARBA00022989"/>
    </source>
</evidence>
<evidence type="ECO:0000256" key="5">
    <source>
        <dbReference type="ARBA" id="ARBA00038359"/>
    </source>
</evidence>
<organism evidence="8 9">
    <name type="scientific">Hymenoscyphus albidus</name>
    <dbReference type="NCBI Taxonomy" id="595503"/>
    <lineage>
        <taxon>Eukaryota</taxon>
        <taxon>Fungi</taxon>
        <taxon>Dikarya</taxon>
        <taxon>Ascomycota</taxon>
        <taxon>Pezizomycotina</taxon>
        <taxon>Leotiomycetes</taxon>
        <taxon>Helotiales</taxon>
        <taxon>Helotiaceae</taxon>
        <taxon>Hymenoscyphus</taxon>
    </lineage>
</organism>
<gene>
    <name evidence="8" type="ORF">HYALB_00013814</name>
</gene>
<evidence type="ECO:0000259" key="7">
    <source>
        <dbReference type="Pfam" id="PF20684"/>
    </source>
</evidence>
<protein>
    <recommendedName>
        <fullName evidence="7">Rhodopsin domain-containing protein</fullName>
    </recommendedName>
</protein>
<reference evidence="8" key="1">
    <citation type="submission" date="2021-07" db="EMBL/GenBank/DDBJ databases">
        <authorList>
            <person name="Durling M."/>
        </authorList>
    </citation>
    <scope>NUCLEOTIDE SEQUENCE</scope>
</reference>
<dbReference type="InterPro" id="IPR052337">
    <property type="entry name" value="SAT4-like"/>
</dbReference>
<feature type="domain" description="Rhodopsin" evidence="7">
    <location>
        <begin position="28"/>
        <end position="275"/>
    </location>
</feature>
<keyword evidence="2 6" id="KW-0812">Transmembrane</keyword>
<evidence type="ECO:0000313" key="8">
    <source>
        <dbReference type="EMBL" id="CAG8981088.1"/>
    </source>
</evidence>
<feature type="transmembrane region" description="Helical" evidence="6">
    <location>
        <begin position="130"/>
        <end position="157"/>
    </location>
</feature>
<feature type="transmembrane region" description="Helical" evidence="6">
    <location>
        <begin position="177"/>
        <end position="198"/>
    </location>
</feature>
<dbReference type="PANTHER" id="PTHR33048">
    <property type="entry name" value="PTH11-LIKE INTEGRAL MEMBRANE PROTEIN (AFU_ORTHOLOGUE AFUA_5G11245)"/>
    <property type="match status" value="1"/>
</dbReference>
<dbReference type="Pfam" id="PF20684">
    <property type="entry name" value="Fung_rhodopsin"/>
    <property type="match status" value="1"/>
</dbReference>
<dbReference type="InterPro" id="IPR049326">
    <property type="entry name" value="Rhodopsin_dom_fungi"/>
</dbReference>
<accession>A0A9N9Q043</accession>
<dbReference type="AlphaFoldDB" id="A0A9N9Q043"/>
<comment type="caution">
    <text evidence="8">The sequence shown here is derived from an EMBL/GenBank/DDBJ whole genome shotgun (WGS) entry which is preliminary data.</text>
</comment>
<comment type="similarity">
    <text evidence="5">Belongs to the SAT4 family.</text>
</comment>
<evidence type="ECO:0000256" key="6">
    <source>
        <dbReference type="SAM" id="Phobius"/>
    </source>
</evidence>
<evidence type="ECO:0000256" key="2">
    <source>
        <dbReference type="ARBA" id="ARBA00022692"/>
    </source>
</evidence>
<keyword evidence="3 6" id="KW-1133">Transmembrane helix</keyword>
<feature type="transmembrane region" description="Helical" evidence="6">
    <location>
        <begin position="12"/>
        <end position="32"/>
    </location>
</feature>
<keyword evidence="4 6" id="KW-0472">Membrane</keyword>
<feature type="transmembrane region" description="Helical" evidence="6">
    <location>
        <begin position="44"/>
        <end position="67"/>
    </location>
</feature>
<feature type="transmembrane region" description="Helical" evidence="6">
    <location>
        <begin position="210"/>
        <end position="231"/>
    </location>
</feature>
<dbReference type="PANTHER" id="PTHR33048:SF134">
    <property type="entry name" value="INTEGRAL MEMBRANE PROTEIN"/>
    <property type="match status" value="1"/>
</dbReference>
<dbReference type="EMBL" id="CAJVRM010000444">
    <property type="protein sequence ID" value="CAG8981088.1"/>
    <property type="molecule type" value="Genomic_DNA"/>
</dbReference>
<name>A0A9N9Q043_9HELO</name>
<dbReference type="GO" id="GO:0016020">
    <property type="term" value="C:membrane"/>
    <property type="evidence" value="ECO:0007669"/>
    <property type="project" value="UniProtKB-SubCell"/>
</dbReference>
<evidence type="ECO:0000256" key="4">
    <source>
        <dbReference type="ARBA" id="ARBA00023136"/>
    </source>
</evidence>
<dbReference type="OrthoDB" id="10017208at2759"/>
<evidence type="ECO:0000256" key="1">
    <source>
        <dbReference type="ARBA" id="ARBA00004141"/>
    </source>
</evidence>
<feature type="transmembrane region" description="Helical" evidence="6">
    <location>
        <begin position="95"/>
        <end position="118"/>
    </location>
</feature>
<comment type="subcellular location">
    <subcellularLocation>
        <location evidence="1">Membrane</location>
        <topology evidence="1">Multi-pass membrane protein</topology>
    </subcellularLocation>
</comment>